<keyword evidence="3 6" id="KW-0812">Transmembrane</keyword>
<comment type="caution">
    <text evidence="8">The sequence shown here is derived from an EMBL/GenBank/DDBJ whole genome shotgun (WGS) entry which is preliminary data.</text>
</comment>
<evidence type="ECO:0000256" key="3">
    <source>
        <dbReference type="ARBA" id="ARBA00022692"/>
    </source>
</evidence>
<evidence type="ECO:0000256" key="4">
    <source>
        <dbReference type="ARBA" id="ARBA00022989"/>
    </source>
</evidence>
<feature type="transmembrane region" description="Helical" evidence="6">
    <location>
        <begin position="279"/>
        <end position="298"/>
    </location>
</feature>
<feature type="transmembrane region" description="Helical" evidence="6">
    <location>
        <begin position="246"/>
        <end position="267"/>
    </location>
</feature>
<evidence type="ECO:0000259" key="7">
    <source>
        <dbReference type="PROSITE" id="PS50850"/>
    </source>
</evidence>
<comment type="subcellular location">
    <subcellularLocation>
        <location evidence="1">Cell membrane</location>
        <topology evidence="1">Multi-pass membrane protein</topology>
    </subcellularLocation>
</comment>
<reference evidence="9" key="1">
    <citation type="journal article" date="2019" name="Int. J. Syst. Evol. Microbiol.">
        <title>The Global Catalogue of Microorganisms (GCM) 10K type strain sequencing project: providing services to taxonomists for standard genome sequencing and annotation.</title>
        <authorList>
            <consortium name="The Broad Institute Genomics Platform"/>
            <consortium name="The Broad Institute Genome Sequencing Center for Infectious Disease"/>
            <person name="Wu L."/>
            <person name="Ma J."/>
        </authorList>
    </citation>
    <scope>NUCLEOTIDE SEQUENCE [LARGE SCALE GENOMIC DNA]</scope>
    <source>
        <strain evidence="9">JCM 3367</strain>
    </source>
</reference>
<feature type="transmembrane region" description="Helical" evidence="6">
    <location>
        <begin position="47"/>
        <end position="66"/>
    </location>
</feature>
<keyword evidence="2" id="KW-1003">Cell membrane</keyword>
<dbReference type="Pfam" id="PF07690">
    <property type="entry name" value="MFS_1"/>
    <property type="match status" value="1"/>
</dbReference>
<dbReference type="InterPro" id="IPR011701">
    <property type="entry name" value="MFS"/>
</dbReference>
<keyword evidence="5 6" id="KW-0472">Membrane</keyword>
<feature type="transmembrane region" description="Helical" evidence="6">
    <location>
        <begin position="366"/>
        <end position="385"/>
    </location>
</feature>
<evidence type="ECO:0000313" key="8">
    <source>
        <dbReference type="EMBL" id="GAA2515314.1"/>
    </source>
</evidence>
<protein>
    <submittedName>
        <fullName evidence="8">MFS transporter</fullName>
    </submittedName>
</protein>
<keyword evidence="4 6" id="KW-1133">Transmembrane helix</keyword>
<dbReference type="Proteomes" id="UP001499978">
    <property type="component" value="Unassembled WGS sequence"/>
</dbReference>
<feature type="transmembrane region" description="Helical" evidence="6">
    <location>
        <begin position="12"/>
        <end position="35"/>
    </location>
</feature>
<dbReference type="InterPro" id="IPR020846">
    <property type="entry name" value="MFS_dom"/>
</dbReference>
<gene>
    <name evidence="8" type="ORF">GCM10010201_09530</name>
</gene>
<feature type="transmembrane region" description="Helical" evidence="6">
    <location>
        <begin position="304"/>
        <end position="326"/>
    </location>
</feature>
<dbReference type="InterPro" id="IPR036259">
    <property type="entry name" value="MFS_trans_sf"/>
</dbReference>
<dbReference type="Gene3D" id="1.20.1250.20">
    <property type="entry name" value="MFS general substrate transporter like domains"/>
    <property type="match status" value="1"/>
</dbReference>
<evidence type="ECO:0000256" key="1">
    <source>
        <dbReference type="ARBA" id="ARBA00004651"/>
    </source>
</evidence>
<sequence length="423" mass="43407">MRAVLRRPDFRLLFAGLFASIVGESILLIALAIWVKDLTGSDGLAGAAIFAIVAPTIAAPLIGWVVDRFPRRPFFAAVNIAAAATLIPLLFVDHRDDLPLIYTVAVLYGLSAIAVNATLTALLQEIVPAALLADANGVLQTVRQGVRLGGPLAGALLFTAIGGWALALVASSGFLLAAAAVTAMPAPPPPPAARAAPMWQEAKVGVRHLIGEPALRRVVLGVGSAMLILGLCESLTFAYVDQGLGRGPAFVGVLLSVQGIGGLLGGLASPQLVSRLGEIGAAAVGLLLFAPAILAMAAPSLSVGLVAVIVCGAGIPLMLVGVTTLVQRRTPAPMLGRVSAACDALLSAPNALSIGLGALLVSFVDYRLLFATVAVVVFAAGCYLWRGRGFSAPPPAALPDLPDLPDLPELPKQRRRQVVAKTF</sequence>
<dbReference type="PROSITE" id="PS50850">
    <property type="entry name" value="MFS"/>
    <property type="match status" value="1"/>
</dbReference>
<evidence type="ECO:0000313" key="9">
    <source>
        <dbReference type="Proteomes" id="UP001499978"/>
    </source>
</evidence>
<feature type="domain" description="Major facilitator superfamily (MFS) profile" evidence="7">
    <location>
        <begin position="1"/>
        <end position="190"/>
    </location>
</feature>
<dbReference type="PANTHER" id="PTHR23513:SF6">
    <property type="entry name" value="MAJOR FACILITATOR SUPERFAMILY ASSOCIATED DOMAIN-CONTAINING PROTEIN"/>
    <property type="match status" value="1"/>
</dbReference>
<dbReference type="PANTHER" id="PTHR23513">
    <property type="entry name" value="INTEGRAL MEMBRANE EFFLUX PROTEIN-RELATED"/>
    <property type="match status" value="1"/>
</dbReference>
<proteinExistence type="predicted"/>
<evidence type="ECO:0000256" key="6">
    <source>
        <dbReference type="SAM" id="Phobius"/>
    </source>
</evidence>
<dbReference type="RefSeq" id="WP_344168826.1">
    <property type="nucleotide sequence ID" value="NZ_BAAARY010000003.1"/>
</dbReference>
<accession>A0ABP6AHF9</accession>
<evidence type="ECO:0000256" key="2">
    <source>
        <dbReference type="ARBA" id="ARBA00022475"/>
    </source>
</evidence>
<name>A0ABP6AHF9_9ACTN</name>
<keyword evidence="9" id="KW-1185">Reference proteome</keyword>
<feature type="transmembrane region" description="Helical" evidence="6">
    <location>
        <begin position="98"/>
        <end position="119"/>
    </location>
</feature>
<feature type="transmembrane region" description="Helical" evidence="6">
    <location>
        <begin position="155"/>
        <end position="181"/>
    </location>
</feature>
<dbReference type="CDD" id="cd06173">
    <property type="entry name" value="MFS_MefA_like"/>
    <property type="match status" value="1"/>
</dbReference>
<organism evidence="8 9">
    <name type="scientific">Pilimelia columellifera subsp. columellifera</name>
    <dbReference type="NCBI Taxonomy" id="706583"/>
    <lineage>
        <taxon>Bacteria</taxon>
        <taxon>Bacillati</taxon>
        <taxon>Actinomycetota</taxon>
        <taxon>Actinomycetes</taxon>
        <taxon>Micromonosporales</taxon>
        <taxon>Micromonosporaceae</taxon>
        <taxon>Pilimelia</taxon>
    </lineage>
</organism>
<dbReference type="EMBL" id="BAAARY010000003">
    <property type="protein sequence ID" value="GAA2515314.1"/>
    <property type="molecule type" value="Genomic_DNA"/>
</dbReference>
<dbReference type="SUPFAM" id="SSF103473">
    <property type="entry name" value="MFS general substrate transporter"/>
    <property type="match status" value="1"/>
</dbReference>
<feature type="transmembrane region" description="Helical" evidence="6">
    <location>
        <begin position="218"/>
        <end position="240"/>
    </location>
</feature>
<feature type="transmembrane region" description="Helical" evidence="6">
    <location>
        <begin position="73"/>
        <end position="92"/>
    </location>
</feature>
<evidence type="ECO:0000256" key="5">
    <source>
        <dbReference type="ARBA" id="ARBA00023136"/>
    </source>
</evidence>